<dbReference type="Gene3D" id="2.60.120.200">
    <property type="match status" value="1"/>
</dbReference>
<protein>
    <recommendedName>
        <fullName evidence="3">Regulation of enolase protein 1</fullName>
    </recommendedName>
</protein>
<dbReference type="PANTHER" id="PTHR35332">
    <property type="entry name" value="REGULATION OF ENOLASE PROTEIN 1"/>
    <property type="match status" value="1"/>
</dbReference>
<name>S5XNI9_PARAH</name>
<gene>
    <name evidence="1" type="ORF">JCM7686_1793</name>
</gene>
<dbReference type="KEGG" id="pami:JCM7686_1793"/>
<evidence type="ECO:0000313" key="1">
    <source>
        <dbReference type="EMBL" id="AGT08894.1"/>
    </source>
</evidence>
<evidence type="ECO:0000313" key="2">
    <source>
        <dbReference type="Proteomes" id="UP000015480"/>
    </source>
</evidence>
<dbReference type="InterPro" id="IPR009784">
    <property type="entry name" value="DUF1349"/>
</dbReference>
<dbReference type="Pfam" id="PF07081">
    <property type="entry name" value="DUF1349"/>
    <property type="match status" value="1"/>
</dbReference>
<dbReference type="SUPFAM" id="SSF49899">
    <property type="entry name" value="Concanavalin A-like lectins/glucanases"/>
    <property type="match status" value="1"/>
</dbReference>
<evidence type="ECO:0008006" key="3">
    <source>
        <dbReference type="Google" id="ProtNLM"/>
    </source>
</evidence>
<dbReference type="AlphaFoldDB" id="S5XNI9"/>
<sequence>MESFKELSWFNKPTVLEQSEHTLKVKTGLKTDFWRGTFYNFWRDNGHFLYRPVEGDFTAEVAVKADFETLYDQAGLMLGLSESSWLKCRIEFTGGETHLCVVATNDNSDWSQMSVIAENGEIRIRLTRHAEAIRVQYFDTQLNDWRSVRLAFLPSTSKIDLGVMCCSPEREEFQVTFENFTVSEPISRDLHG</sequence>
<accession>S5XNI9</accession>
<dbReference type="HOGENOM" id="CLU_082825_0_0_5"/>
<dbReference type="RefSeq" id="WP_020950532.1">
    <property type="nucleotide sequence ID" value="NC_022041.1"/>
</dbReference>
<dbReference type="InterPro" id="IPR013320">
    <property type="entry name" value="ConA-like_dom_sf"/>
</dbReference>
<keyword evidence="2" id="KW-1185">Reference proteome</keyword>
<dbReference type="STRING" id="1367847.JCM7686_1793"/>
<dbReference type="PATRIC" id="fig|1367847.3.peg.1777"/>
<organism evidence="1 2">
    <name type="scientific">Paracoccus aminophilus JCM 7686</name>
    <dbReference type="NCBI Taxonomy" id="1367847"/>
    <lineage>
        <taxon>Bacteria</taxon>
        <taxon>Pseudomonadati</taxon>
        <taxon>Pseudomonadota</taxon>
        <taxon>Alphaproteobacteria</taxon>
        <taxon>Rhodobacterales</taxon>
        <taxon>Paracoccaceae</taxon>
        <taxon>Paracoccus</taxon>
    </lineage>
</organism>
<dbReference type="InterPro" id="IPR015987">
    <property type="entry name" value="UCP022704"/>
</dbReference>
<dbReference type="PIRSF" id="PIRSF022704">
    <property type="entry name" value="UCP022704"/>
    <property type="match status" value="1"/>
</dbReference>
<dbReference type="Proteomes" id="UP000015480">
    <property type="component" value="Chromosome"/>
</dbReference>
<dbReference type="eggNOG" id="COG3506">
    <property type="taxonomic scope" value="Bacteria"/>
</dbReference>
<reference evidence="1 2" key="1">
    <citation type="journal article" date="2014" name="BMC Genomics">
        <title>Architecture and functions of a multipartite genome of the methylotrophic bacterium Paracoccus aminophilus JCM 7686, containing primary and secondary chromids.</title>
        <authorList>
            <person name="Dziewit L."/>
            <person name="Czarnecki J."/>
            <person name="Wibberg D."/>
            <person name="Radlinska M."/>
            <person name="Mrozek P."/>
            <person name="Szymczak M."/>
            <person name="Schluter A."/>
            <person name="Puhler A."/>
            <person name="Bartosik D."/>
        </authorList>
    </citation>
    <scope>NUCLEOTIDE SEQUENCE [LARGE SCALE GENOMIC DNA]</scope>
    <source>
        <strain evidence="1">JCM 7686</strain>
    </source>
</reference>
<proteinExistence type="predicted"/>
<dbReference type="EMBL" id="CP006650">
    <property type="protein sequence ID" value="AGT08894.1"/>
    <property type="molecule type" value="Genomic_DNA"/>
</dbReference>
<dbReference type="PANTHER" id="PTHR35332:SF2">
    <property type="entry name" value="REGULATION OF ENOLASE PROTEIN 1"/>
    <property type="match status" value="1"/>
</dbReference>
<dbReference type="OrthoDB" id="9814707at2"/>